<evidence type="ECO:0000256" key="6">
    <source>
        <dbReference type="ARBA" id="ARBA00023288"/>
    </source>
</evidence>
<dbReference type="STRING" id="87626.PTD2_09529"/>
<keyword evidence="4" id="KW-0564">Palmitate</keyword>
<evidence type="ECO:0000256" key="1">
    <source>
        <dbReference type="ARBA" id="ARBA00004459"/>
    </source>
</evidence>
<dbReference type="Proteomes" id="UP000006201">
    <property type="component" value="Unassembled WGS sequence"/>
</dbReference>
<name>A4CFD9_9GAMM</name>
<evidence type="ECO:0000256" key="2">
    <source>
        <dbReference type="ARBA" id="ARBA00022729"/>
    </source>
</evidence>
<keyword evidence="3" id="KW-0472">Membrane</keyword>
<evidence type="ECO:0000256" key="5">
    <source>
        <dbReference type="ARBA" id="ARBA00023237"/>
    </source>
</evidence>
<evidence type="ECO:0000256" key="4">
    <source>
        <dbReference type="ARBA" id="ARBA00023139"/>
    </source>
</evidence>
<dbReference type="RefSeq" id="WP_009839280.1">
    <property type="nucleotide sequence ID" value="NZ_AAOH01000012.1"/>
</dbReference>
<keyword evidence="6" id="KW-0449">Lipoprotein</keyword>
<evidence type="ECO:0000256" key="7">
    <source>
        <dbReference type="SAM" id="MobiDB-lite"/>
    </source>
</evidence>
<comment type="subcellular location">
    <subcellularLocation>
        <location evidence="1">Cell outer membrane</location>
        <topology evidence="1">Lipid-anchor</topology>
    </subcellularLocation>
</comment>
<dbReference type="PROSITE" id="PS51257">
    <property type="entry name" value="PROKAR_LIPOPROTEIN"/>
    <property type="match status" value="1"/>
</dbReference>
<protein>
    <recommendedName>
        <fullName evidence="10">Lipoprotein</fullName>
    </recommendedName>
</protein>
<proteinExistence type="predicted"/>
<evidence type="ECO:0000256" key="3">
    <source>
        <dbReference type="ARBA" id="ARBA00023136"/>
    </source>
</evidence>
<comment type="caution">
    <text evidence="8">The sequence shown here is derived from an EMBL/GenBank/DDBJ whole genome shotgun (WGS) entry which is preliminary data.</text>
</comment>
<dbReference type="NCBIfam" id="NF047847">
    <property type="entry name" value="SS_mature_LptM"/>
    <property type="match status" value="1"/>
</dbReference>
<feature type="compositionally biased region" description="Polar residues" evidence="7">
    <location>
        <begin position="51"/>
        <end position="62"/>
    </location>
</feature>
<sequence>MQQKKLARIITLGTLITILAACGQSGQLYLPPEEQQTNTQKINTTTKQDTPRIQSAESQQEK</sequence>
<feature type="region of interest" description="Disordered" evidence="7">
    <location>
        <begin position="31"/>
        <end position="62"/>
    </location>
</feature>
<organism evidence="8 9">
    <name type="scientific">Pseudoalteromonas tunicata D2</name>
    <dbReference type="NCBI Taxonomy" id="87626"/>
    <lineage>
        <taxon>Bacteria</taxon>
        <taxon>Pseudomonadati</taxon>
        <taxon>Pseudomonadota</taxon>
        <taxon>Gammaproteobacteria</taxon>
        <taxon>Alteromonadales</taxon>
        <taxon>Pseudoalteromonadaceae</taxon>
        <taxon>Pseudoalteromonas</taxon>
    </lineage>
</organism>
<dbReference type="AlphaFoldDB" id="A4CFD9"/>
<dbReference type="EMBL" id="AAOH01000012">
    <property type="protein sequence ID" value="EAR26577.1"/>
    <property type="molecule type" value="Genomic_DNA"/>
</dbReference>
<keyword evidence="9" id="KW-1185">Reference proteome</keyword>
<evidence type="ECO:0000313" key="8">
    <source>
        <dbReference type="EMBL" id="EAR26577.1"/>
    </source>
</evidence>
<gene>
    <name evidence="8" type="ORF">PTD2_09529</name>
</gene>
<feature type="compositionally biased region" description="Low complexity" evidence="7">
    <location>
        <begin position="35"/>
        <end position="48"/>
    </location>
</feature>
<keyword evidence="2" id="KW-0732">Signal</keyword>
<dbReference type="HOGENOM" id="CLU_2900899_0_0_6"/>
<reference evidence="8 9" key="1">
    <citation type="submission" date="2006-02" db="EMBL/GenBank/DDBJ databases">
        <authorList>
            <person name="Moran M.A."/>
            <person name="Kjelleberg S."/>
            <person name="Egan S."/>
            <person name="Saunders N."/>
            <person name="Thomas T."/>
            <person name="Ferriera S."/>
            <person name="Johnson J."/>
            <person name="Kravitz S."/>
            <person name="Halpern A."/>
            <person name="Remington K."/>
            <person name="Beeson K."/>
            <person name="Tran B."/>
            <person name="Rogers Y.-H."/>
            <person name="Friedman R."/>
            <person name="Venter J.C."/>
        </authorList>
    </citation>
    <scope>NUCLEOTIDE SEQUENCE [LARGE SCALE GENOMIC DNA]</scope>
    <source>
        <strain evidence="8 9">D2</strain>
    </source>
</reference>
<evidence type="ECO:0008006" key="10">
    <source>
        <dbReference type="Google" id="ProtNLM"/>
    </source>
</evidence>
<dbReference type="InterPro" id="IPR032831">
    <property type="entry name" value="LptM_cons"/>
</dbReference>
<evidence type="ECO:0000313" key="9">
    <source>
        <dbReference type="Proteomes" id="UP000006201"/>
    </source>
</evidence>
<accession>A4CFD9</accession>
<keyword evidence="5" id="KW-0998">Cell outer membrane</keyword>